<comment type="similarity">
    <text evidence="6">Belongs to the TRAFAC class myosin-kinesin ATPase superfamily. Myosin family.</text>
</comment>
<evidence type="ECO:0000256" key="3">
    <source>
        <dbReference type="ARBA" id="ARBA00023123"/>
    </source>
</evidence>
<keyword evidence="4 6" id="KW-0505">Motor protein</keyword>
<dbReference type="Gene3D" id="3.40.850.10">
    <property type="entry name" value="Kinesin motor domain"/>
    <property type="match status" value="1"/>
</dbReference>
<dbReference type="OrthoDB" id="10055605at2759"/>
<evidence type="ECO:0000313" key="8">
    <source>
        <dbReference type="EMBL" id="VDN08631.1"/>
    </source>
</evidence>
<dbReference type="InterPro" id="IPR036961">
    <property type="entry name" value="Kinesin_motor_dom_sf"/>
</dbReference>
<evidence type="ECO:0000256" key="2">
    <source>
        <dbReference type="ARBA" id="ARBA00022840"/>
    </source>
</evidence>
<name>A0A3P7LQX7_DIBLA</name>
<keyword evidence="3 6" id="KW-0518">Myosin</keyword>
<evidence type="ECO:0000256" key="5">
    <source>
        <dbReference type="ARBA" id="ARBA00023203"/>
    </source>
</evidence>
<comment type="caution">
    <text evidence="6">Lacks conserved residue(s) required for the propagation of feature annotation.</text>
</comment>
<dbReference type="PROSITE" id="PS51456">
    <property type="entry name" value="MYOSIN_MOTOR"/>
    <property type="match status" value="1"/>
</dbReference>
<dbReference type="Pfam" id="PF00063">
    <property type="entry name" value="Myosin_head"/>
    <property type="match status" value="1"/>
</dbReference>
<dbReference type="AlphaFoldDB" id="A0A3P7LQX7"/>
<evidence type="ECO:0000313" key="9">
    <source>
        <dbReference type="Proteomes" id="UP000281553"/>
    </source>
</evidence>
<feature type="domain" description="Myosin motor" evidence="7">
    <location>
        <begin position="41"/>
        <end position="282"/>
    </location>
</feature>
<evidence type="ECO:0000256" key="4">
    <source>
        <dbReference type="ARBA" id="ARBA00023175"/>
    </source>
</evidence>
<organism evidence="8 9">
    <name type="scientific">Dibothriocephalus latus</name>
    <name type="common">Fish tapeworm</name>
    <name type="synonym">Diphyllobothrium latum</name>
    <dbReference type="NCBI Taxonomy" id="60516"/>
    <lineage>
        <taxon>Eukaryota</taxon>
        <taxon>Metazoa</taxon>
        <taxon>Spiralia</taxon>
        <taxon>Lophotrochozoa</taxon>
        <taxon>Platyhelminthes</taxon>
        <taxon>Cestoda</taxon>
        <taxon>Eucestoda</taxon>
        <taxon>Diphyllobothriidea</taxon>
        <taxon>Diphyllobothriidae</taxon>
        <taxon>Dibothriocephalus</taxon>
    </lineage>
</organism>
<dbReference type="PANTHER" id="PTHR13140">
    <property type="entry name" value="MYOSIN"/>
    <property type="match status" value="1"/>
</dbReference>
<keyword evidence="2 6" id="KW-0067">ATP-binding</keyword>
<dbReference type="GO" id="GO:0030139">
    <property type="term" value="C:endocytic vesicle"/>
    <property type="evidence" value="ECO:0007669"/>
    <property type="project" value="TreeGrafter"/>
</dbReference>
<feature type="binding site" evidence="6">
    <location>
        <begin position="135"/>
        <end position="142"/>
    </location>
    <ligand>
        <name>ATP</name>
        <dbReference type="ChEBI" id="CHEBI:30616"/>
    </ligand>
</feature>
<dbReference type="SUPFAM" id="SSF52540">
    <property type="entry name" value="P-loop containing nucleoside triphosphate hydrolases"/>
    <property type="match status" value="1"/>
</dbReference>
<dbReference type="GO" id="GO:0007015">
    <property type="term" value="P:actin filament organization"/>
    <property type="evidence" value="ECO:0007669"/>
    <property type="project" value="TreeGrafter"/>
</dbReference>
<accession>A0A3P7LQX7</accession>
<dbReference type="PRINTS" id="PR00193">
    <property type="entry name" value="MYOSINHEAVY"/>
</dbReference>
<protein>
    <recommendedName>
        <fullName evidence="7">Myosin motor domain-containing protein</fullName>
    </recommendedName>
</protein>
<dbReference type="InterPro" id="IPR027417">
    <property type="entry name" value="P-loop_NTPase"/>
</dbReference>
<dbReference type="GO" id="GO:0051015">
    <property type="term" value="F:actin filament binding"/>
    <property type="evidence" value="ECO:0007669"/>
    <property type="project" value="TreeGrafter"/>
</dbReference>
<dbReference type="GO" id="GO:0005524">
    <property type="term" value="F:ATP binding"/>
    <property type="evidence" value="ECO:0007669"/>
    <property type="project" value="UniProtKB-UniRule"/>
</dbReference>
<dbReference type="PANTHER" id="PTHR13140:SF745">
    <property type="entry name" value="UNCONVENTIONAL MYOSIN-VI"/>
    <property type="match status" value="1"/>
</dbReference>
<dbReference type="GO" id="GO:0016459">
    <property type="term" value="C:myosin complex"/>
    <property type="evidence" value="ECO:0007669"/>
    <property type="project" value="UniProtKB-KW"/>
</dbReference>
<dbReference type="GO" id="GO:0000146">
    <property type="term" value="F:microfilament motor activity"/>
    <property type="evidence" value="ECO:0007669"/>
    <property type="project" value="TreeGrafter"/>
</dbReference>
<dbReference type="Proteomes" id="UP000281553">
    <property type="component" value="Unassembled WGS sequence"/>
</dbReference>
<sequence length="282" mass="31824">MFTAYHLYALQQTRIRILVCLRLSIFEIPTNQVLLAEPRDHFPDDNCALINLNEATLLENVKQRYMKDKIYTYVANILIAVNPYHEIPGLYSKETVQQYRGKSLGVLPPHAFAIADKAYRDMRIQKASQAIVVSGESGAGKTETTKYVLRYLTESYGAEAGIIERNIIEFDANAVNCLTRRAVGGILVNVLVAKLLTFCFFASVASFCIDVTVTEIQVIGPERNFYKYPPLKDACCALVNQTVTETMMVFSLEVFVSLNHEPLSTVHLESLTKYLFFSQLEL</sequence>
<dbReference type="SMART" id="SM00242">
    <property type="entry name" value="MYSc"/>
    <property type="match status" value="1"/>
</dbReference>
<evidence type="ECO:0000259" key="7">
    <source>
        <dbReference type="PROSITE" id="PS51456"/>
    </source>
</evidence>
<evidence type="ECO:0000256" key="6">
    <source>
        <dbReference type="PROSITE-ProRule" id="PRU00782"/>
    </source>
</evidence>
<dbReference type="GO" id="GO:0030048">
    <property type="term" value="P:actin filament-based movement"/>
    <property type="evidence" value="ECO:0007669"/>
    <property type="project" value="TreeGrafter"/>
</dbReference>
<dbReference type="InterPro" id="IPR001609">
    <property type="entry name" value="Myosin_head_motor_dom-like"/>
</dbReference>
<gene>
    <name evidence="8" type="ORF">DILT_LOCUS4462</name>
</gene>
<keyword evidence="9" id="KW-1185">Reference proteome</keyword>
<keyword evidence="1 6" id="KW-0547">Nucleotide-binding</keyword>
<keyword evidence="5 6" id="KW-0009">Actin-binding</keyword>
<evidence type="ECO:0000256" key="1">
    <source>
        <dbReference type="ARBA" id="ARBA00022741"/>
    </source>
</evidence>
<dbReference type="EMBL" id="UYRU01045519">
    <property type="protein sequence ID" value="VDN08631.1"/>
    <property type="molecule type" value="Genomic_DNA"/>
</dbReference>
<reference evidence="8 9" key="1">
    <citation type="submission" date="2018-11" db="EMBL/GenBank/DDBJ databases">
        <authorList>
            <consortium name="Pathogen Informatics"/>
        </authorList>
    </citation>
    <scope>NUCLEOTIDE SEQUENCE [LARGE SCALE GENOMIC DNA]</scope>
</reference>
<dbReference type="GO" id="GO:0005886">
    <property type="term" value="C:plasma membrane"/>
    <property type="evidence" value="ECO:0007669"/>
    <property type="project" value="TreeGrafter"/>
</dbReference>
<proteinExistence type="inferred from homology"/>